<protein>
    <submittedName>
        <fullName evidence="1">Uncharacterized protein</fullName>
    </submittedName>
</protein>
<name>A0A3P8L379_TSUPA</name>
<gene>
    <name evidence="1" type="ORF">NCTC10741_02678</name>
</gene>
<dbReference type="Proteomes" id="UP000271626">
    <property type="component" value="Chromosome"/>
</dbReference>
<dbReference type="EMBL" id="LR131273">
    <property type="protein sequence ID" value="VDR39535.1"/>
    <property type="molecule type" value="Genomic_DNA"/>
</dbReference>
<sequence length="225" mass="23534">MDTLSVDLPPGAGHRAAEAAFAAAGWTRCGAGDWAIALASPDGALVARISPFDPVGPYSAALYREAAGTGQVPALHAHRRLAGGGDLQVLERLIDAPAGVAESFHRSIADGDPVTAALSAIVRRIHAGALRELPWCGPLDTNSSNVMRRADGTPVLIDPLYADGPDLYTTAGRDPDLFVTRIPEAERRFMTEIPLAASGPWPAAERAALREALAAADARSAKMDR</sequence>
<reference evidence="1 2" key="1">
    <citation type="submission" date="2018-12" db="EMBL/GenBank/DDBJ databases">
        <authorList>
            <consortium name="Pathogen Informatics"/>
        </authorList>
    </citation>
    <scope>NUCLEOTIDE SEQUENCE [LARGE SCALE GENOMIC DNA]</scope>
    <source>
        <strain evidence="1 2">NCTC10741</strain>
    </source>
</reference>
<accession>A0A3P8L379</accession>
<evidence type="ECO:0000313" key="2">
    <source>
        <dbReference type="Proteomes" id="UP000271626"/>
    </source>
</evidence>
<evidence type="ECO:0000313" key="1">
    <source>
        <dbReference type="EMBL" id="VDR39535.1"/>
    </source>
</evidence>
<proteinExistence type="predicted"/>
<dbReference type="AlphaFoldDB" id="A0A3P8L379"/>
<dbReference type="OrthoDB" id="8479221at2"/>
<organism evidence="1 2">
    <name type="scientific">Tsukamurella paurometabola</name>
    <name type="common">Corynebacterium paurometabolum</name>
    <dbReference type="NCBI Taxonomy" id="2061"/>
    <lineage>
        <taxon>Bacteria</taxon>
        <taxon>Bacillati</taxon>
        <taxon>Actinomycetota</taxon>
        <taxon>Actinomycetes</taxon>
        <taxon>Mycobacteriales</taxon>
        <taxon>Tsukamurellaceae</taxon>
        <taxon>Tsukamurella</taxon>
    </lineage>
</organism>
<dbReference type="RefSeq" id="WP_126196615.1">
    <property type="nucleotide sequence ID" value="NZ_CP085954.1"/>
</dbReference>